<evidence type="ECO:0000256" key="1">
    <source>
        <dbReference type="SAM" id="SignalP"/>
    </source>
</evidence>
<feature type="chain" id="PRO_5031301343" description="DUF2282 domain-containing protein" evidence="1">
    <location>
        <begin position="26"/>
        <end position="90"/>
    </location>
</feature>
<reference evidence="2 3" key="1">
    <citation type="submission" date="2020-03" db="EMBL/GenBank/DDBJ databases">
        <title>Metabolic flexibility allows generalist bacteria to become dominant in a frequently disturbed ecosystem.</title>
        <authorList>
            <person name="Chen Y.-J."/>
            <person name="Leung P.M."/>
            <person name="Bay S.K."/>
            <person name="Hugenholtz P."/>
            <person name="Kessler A.J."/>
            <person name="Shelley G."/>
            <person name="Waite D.W."/>
            <person name="Cook P.L."/>
            <person name="Greening C."/>
        </authorList>
    </citation>
    <scope>NUCLEOTIDE SEQUENCE [LARGE SCALE GENOMIC DNA]</scope>
    <source>
        <strain evidence="2">SS_bin_28</strain>
    </source>
</reference>
<sequence>MKRILAISLALTFLVALPAAHMVFAKGHVPDNKAQVCHKGKTLVVGTAAVEGHMRHGDCMLPANDPDNVFFKGDPCPNTDEDGDGRCDLD</sequence>
<evidence type="ECO:0008006" key="4">
    <source>
        <dbReference type="Google" id="ProtNLM"/>
    </source>
</evidence>
<keyword evidence="1" id="KW-0732">Signal</keyword>
<dbReference type="AlphaFoldDB" id="A0A7Y2H1D8"/>
<comment type="caution">
    <text evidence="2">The sequence shown here is derived from an EMBL/GenBank/DDBJ whole genome shotgun (WGS) entry which is preliminary data.</text>
</comment>
<proteinExistence type="predicted"/>
<dbReference type="EMBL" id="JABDJR010000070">
    <property type="protein sequence ID" value="NNF05527.1"/>
    <property type="molecule type" value="Genomic_DNA"/>
</dbReference>
<organism evidence="2 3">
    <name type="scientific">Eiseniibacteriota bacterium</name>
    <dbReference type="NCBI Taxonomy" id="2212470"/>
    <lineage>
        <taxon>Bacteria</taxon>
        <taxon>Candidatus Eiseniibacteriota</taxon>
    </lineage>
</organism>
<dbReference type="Proteomes" id="UP000547674">
    <property type="component" value="Unassembled WGS sequence"/>
</dbReference>
<evidence type="ECO:0000313" key="3">
    <source>
        <dbReference type="Proteomes" id="UP000547674"/>
    </source>
</evidence>
<evidence type="ECO:0000313" key="2">
    <source>
        <dbReference type="EMBL" id="NNF05527.1"/>
    </source>
</evidence>
<name>A0A7Y2H1D8_UNCEI</name>
<feature type="signal peptide" evidence="1">
    <location>
        <begin position="1"/>
        <end position="25"/>
    </location>
</feature>
<accession>A0A7Y2H1D8</accession>
<gene>
    <name evidence="2" type="ORF">HKN21_02085</name>
</gene>
<protein>
    <recommendedName>
        <fullName evidence="4">DUF2282 domain-containing protein</fullName>
    </recommendedName>
</protein>